<organism evidence="1 2">
    <name type="scientific">Mangrovihabitans endophyticus</name>
    <dbReference type="NCBI Taxonomy" id="1751298"/>
    <lineage>
        <taxon>Bacteria</taxon>
        <taxon>Bacillati</taxon>
        <taxon>Actinomycetota</taxon>
        <taxon>Actinomycetes</taxon>
        <taxon>Micromonosporales</taxon>
        <taxon>Micromonosporaceae</taxon>
        <taxon>Mangrovihabitans</taxon>
    </lineage>
</organism>
<comment type="caution">
    <text evidence="1">The sequence shown here is derived from an EMBL/GenBank/DDBJ whole genome shotgun (WGS) entry which is preliminary data.</text>
</comment>
<accession>A0A8J3C4R0</accession>
<evidence type="ECO:0000313" key="1">
    <source>
        <dbReference type="EMBL" id="GGL18745.1"/>
    </source>
</evidence>
<keyword evidence="2" id="KW-1185">Reference proteome</keyword>
<sequence length="120" mass="12449">MDEASAVTAMRIVIENPALGRLVVTTGFPPSLAGASSHSRPNGILDVSPVVEIVAGVVSGTLSSTYRPDMWMRPARGACHHRAKEVTFCTQSFPAPLPCPVPLPCPPPGGPVPASLRAPT</sequence>
<dbReference type="EMBL" id="BMMX01000063">
    <property type="protein sequence ID" value="GGL18745.1"/>
    <property type="molecule type" value="Genomic_DNA"/>
</dbReference>
<proteinExistence type="predicted"/>
<gene>
    <name evidence="1" type="ORF">GCM10012284_61670</name>
</gene>
<reference evidence="1" key="1">
    <citation type="journal article" date="2014" name="Int. J. Syst. Evol. Microbiol.">
        <title>Complete genome sequence of Corynebacterium casei LMG S-19264T (=DSM 44701T), isolated from a smear-ripened cheese.</title>
        <authorList>
            <consortium name="US DOE Joint Genome Institute (JGI-PGF)"/>
            <person name="Walter F."/>
            <person name="Albersmeier A."/>
            <person name="Kalinowski J."/>
            <person name="Ruckert C."/>
        </authorList>
    </citation>
    <scope>NUCLEOTIDE SEQUENCE</scope>
    <source>
        <strain evidence="1">CGMCC 4.7299</strain>
    </source>
</reference>
<name>A0A8J3C4R0_9ACTN</name>
<dbReference type="Proteomes" id="UP000656042">
    <property type="component" value="Unassembled WGS sequence"/>
</dbReference>
<protein>
    <submittedName>
        <fullName evidence="1">Uncharacterized protein</fullName>
    </submittedName>
</protein>
<evidence type="ECO:0000313" key="2">
    <source>
        <dbReference type="Proteomes" id="UP000656042"/>
    </source>
</evidence>
<dbReference type="AlphaFoldDB" id="A0A8J3C4R0"/>
<reference evidence="1" key="2">
    <citation type="submission" date="2020-09" db="EMBL/GenBank/DDBJ databases">
        <authorList>
            <person name="Sun Q."/>
            <person name="Zhou Y."/>
        </authorList>
    </citation>
    <scope>NUCLEOTIDE SEQUENCE</scope>
    <source>
        <strain evidence="1">CGMCC 4.7299</strain>
    </source>
</reference>